<dbReference type="InterPro" id="IPR052709">
    <property type="entry name" value="Transposase-MT_Hybrid"/>
</dbReference>
<comment type="caution">
    <text evidence="1">The sequence shown here is derived from an EMBL/GenBank/DDBJ whole genome shotgun (WGS) entry which is preliminary data.</text>
</comment>
<protein>
    <submittedName>
        <fullName evidence="1">Histone-lysine N-methyltransferase SETMAR</fullName>
    </submittedName>
</protein>
<dbReference type="EMBL" id="BMAT01006938">
    <property type="protein sequence ID" value="GFS22650.1"/>
    <property type="molecule type" value="Genomic_DNA"/>
</dbReference>
<proteinExistence type="predicted"/>
<dbReference type="Gene3D" id="3.30.420.10">
    <property type="entry name" value="Ribonuclease H-like superfamily/Ribonuclease H"/>
    <property type="match status" value="1"/>
</dbReference>
<dbReference type="PANTHER" id="PTHR46060:SF1">
    <property type="entry name" value="MARINER MOS1 TRANSPOSASE-LIKE PROTEIN"/>
    <property type="match status" value="1"/>
</dbReference>
<gene>
    <name evidence="1" type="ORF">ElyMa_003369300</name>
</gene>
<dbReference type="Pfam" id="PF01359">
    <property type="entry name" value="Transposase_1"/>
    <property type="match status" value="1"/>
</dbReference>
<dbReference type="PANTHER" id="PTHR46060">
    <property type="entry name" value="MARINER MOS1 TRANSPOSASE-LIKE PROTEIN"/>
    <property type="match status" value="1"/>
</dbReference>
<dbReference type="InterPro" id="IPR036397">
    <property type="entry name" value="RNaseH_sf"/>
</dbReference>
<dbReference type="InterPro" id="IPR001888">
    <property type="entry name" value="Transposase_1"/>
</dbReference>
<dbReference type="Proteomes" id="UP000762676">
    <property type="component" value="Unassembled WGS sequence"/>
</dbReference>
<keyword evidence="2" id="KW-1185">Reference proteome</keyword>
<accession>A0AAV4JJS1</accession>
<organism evidence="1 2">
    <name type="scientific">Elysia marginata</name>
    <dbReference type="NCBI Taxonomy" id="1093978"/>
    <lineage>
        <taxon>Eukaryota</taxon>
        <taxon>Metazoa</taxon>
        <taxon>Spiralia</taxon>
        <taxon>Lophotrochozoa</taxon>
        <taxon>Mollusca</taxon>
        <taxon>Gastropoda</taxon>
        <taxon>Heterobranchia</taxon>
        <taxon>Euthyneura</taxon>
        <taxon>Panpulmonata</taxon>
        <taxon>Sacoglossa</taxon>
        <taxon>Placobranchoidea</taxon>
        <taxon>Plakobranchidae</taxon>
        <taxon>Elysia</taxon>
    </lineage>
</organism>
<reference evidence="1 2" key="1">
    <citation type="journal article" date="2021" name="Elife">
        <title>Chloroplast acquisition without the gene transfer in kleptoplastic sea slugs, Plakobranchus ocellatus.</title>
        <authorList>
            <person name="Maeda T."/>
            <person name="Takahashi S."/>
            <person name="Yoshida T."/>
            <person name="Shimamura S."/>
            <person name="Takaki Y."/>
            <person name="Nagai Y."/>
            <person name="Toyoda A."/>
            <person name="Suzuki Y."/>
            <person name="Arimoto A."/>
            <person name="Ishii H."/>
            <person name="Satoh N."/>
            <person name="Nishiyama T."/>
            <person name="Hasebe M."/>
            <person name="Maruyama T."/>
            <person name="Minagawa J."/>
            <person name="Obokata J."/>
            <person name="Shigenobu S."/>
        </authorList>
    </citation>
    <scope>NUCLEOTIDE SEQUENCE [LARGE SCALE GENOMIC DNA]</scope>
</reference>
<name>A0AAV4JJS1_9GAST</name>
<sequence>MLTDEMKMQRKTTSAELLKLYEEEGEGFIQRVFTGVESWVHHFDPESKRQSMEDWHKSSPSARKFKVVTSARKVMLTVFWDSEGIVHIEFLKQGNTVNSEWYISSLSKLSAPYKARNTASRQSQAAHKSPD</sequence>
<evidence type="ECO:0000313" key="1">
    <source>
        <dbReference type="EMBL" id="GFS22650.1"/>
    </source>
</evidence>
<dbReference type="AlphaFoldDB" id="A0AAV4JJS1"/>
<dbReference type="GO" id="GO:0003676">
    <property type="term" value="F:nucleic acid binding"/>
    <property type="evidence" value="ECO:0007669"/>
    <property type="project" value="InterPro"/>
</dbReference>
<evidence type="ECO:0000313" key="2">
    <source>
        <dbReference type="Proteomes" id="UP000762676"/>
    </source>
</evidence>